<evidence type="ECO:0000313" key="4">
    <source>
        <dbReference type="Proteomes" id="UP000643403"/>
    </source>
</evidence>
<organism evidence="3 4">
    <name type="scientific">Cognatilysobacter xinjiangensis</name>
    <dbReference type="NCBI Taxonomy" id="546892"/>
    <lineage>
        <taxon>Bacteria</taxon>
        <taxon>Pseudomonadati</taxon>
        <taxon>Pseudomonadota</taxon>
        <taxon>Gammaproteobacteria</taxon>
        <taxon>Lysobacterales</taxon>
        <taxon>Lysobacteraceae</taxon>
        <taxon>Cognatilysobacter</taxon>
    </lineage>
</organism>
<dbReference type="Proteomes" id="UP000643403">
    <property type="component" value="Unassembled WGS sequence"/>
</dbReference>
<dbReference type="EMBL" id="BMXY01000001">
    <property type="protein sequence ID" value="GGZ51168.1"/>
    <property type="molecule type" value="Genomic_DNA"/>
</dbReference>
<evidence type="ECO:0000256" key="1">
    <source>
        <dbReference type="SAM" id="MobiDB-lite"/>
    </source>
</evidence>
<dbReference type="RefSeq" id="WP_189446304.1">
    <property type="nucleotide sequence ID" value="NZ_BMXY01000001.1"/>
</dbReference>
<name>A0ABQ3BMR9_9GAMM</name>
<accession>A0ABQ3BMR9</accession>
<comment type="caution">
    <text evidence="3">The sequence shown here is derived from an EMBL/GenBank/DDBJ whole genome shotgun (WGS) entry which is preliminary data.</text>
</comment>
<keyword evidence="2" id="KW-0732">Signal</keyword>
<evidence type="ECO:0000313" key="3">
    <source>
        <dbReference type="EMBL" id="GGZ51168.1"/>
    </source>
</evidence>
<feature type="signal peptide" evidence="2">
    <location>
        <begin position="1"/>
        <end position="19"/>
    </location>
</feature>
<reference evidence="4" key="1">
    <citation type="journal article" date="2019" name="Int. J. Syst. Evol. Microbiol.">
        <title>The Global Catalogue of Microorganisms (GCM) 10K type strain sequencing project: providing services to taxonomists for standard genome sequencing and annotation.</title>
        <authorList>
            <consortium name="The Broad Institute Genomics Platform"/>
            <consortium name="The Broad Institute Genome Sequencing Center for Infectious Disease"/>
            <person name="Wu L."/>
            <person name="Ma J."/>
        </authorList>
    </citation>
    <scope>NUCLEOTIDE SEQUENCE [LARGE SCALE GENOMIC DNA]</scope>
    <source>
        <strain evidence="4">KCTC 22558</strain>
    </source>
</reference>
<proteinExistence type="predicted"/>
<evidence type="ECO:0008006" key="5">
    <source>
        <dbReference type="Google" id="ProtNLM"/>
    </source>
</evidence>
<sequence>MIRAIPFSLGLVLSTAAFAQQPAPPKPVAAPAAPQRDATDPRMRDVPMRCRPGQVDVAAGRTLGQLFGAEWPAQPQAARRTPAQPVSLGRVDWPAQNGQGVATSAVLVDAQGKPLRAKVLCASTQALVAPVEAAAMKGSYRAATFDGAAGTGVALVTWRVGEPPRKP</sequence>
<feature type="region of interest" description="Disordered" evidence="1">
    <location>
        <begin position="22"/>
        <end position="45"/>
    </location>
</feature>
<evidence type="ECO:0000256" key="2">
    <source>
        <dbReference type="SAM" id="SignalP"/>
    </source>
</evidence>
<protein>
    <recommendedName>
        <fullName evidence="5">TonB C-terminal domain-containing protein</fullName>
    </recommendedName>
</protein>
<feature type="chain" id="PRO_5046575397" description="TonB C-terminal domain-containing protein" evidence="2">
    <location>
        <begin position="20"/>
        <end position="167"/>
    </location>
</feature>
<gene>
    <name evidence="3" type="ORF">GCM10008101_00160</name>
</gene>
<keyword evidence="4" id="KW-1185">Reference proteome</keyword>